<protein>
    <submittedName>
        <fullName evidence="1">Uncharacterized protein</fullName>
    </submittedName>
</protein>
<evidence type="ECO:0000313" key="2">
    <source>
        <dbReference type="Proteomes" id="UP000244193"/>
    </source>
</evidence>
<accession>A0A2S0RK65</accession>
<dbReference type="KEGG" id="fmg:HYN48_14000"/>
<reference evidence="1 2" key="1">
    <citation type="submission" date="2018-04" db="EMBL/GenBank/DDBJ databases">
        <title>Genome sequencing of Flavobacterium sp. HYN0048.</title>
        <authorList>
            <person name="Yi H."/>
            <person name="Baek C."/>
        </authorList>
    </citation>
    <scope>NUCLEOTIDE SEQUENCE [LARGE SCALE GENOMIC DNA]</scope>
    <source>
        <strain evidence="1 2">HYN0048</strain>
    </source>
</reference>
<gene>
    <name evidence="1" type="ORF">HYN48_14000</name>
</gene>
<evidence type="ECO:0000313" key="1">
    <source>
        <dbReference type="EMBL" id="AWA31112.1"/>
    </source>
</evidence>
<name>A0A2S0RK65_9FLAO</name>
<dbReference type="Proteomes" id="UP000244193">
    <property type="component" value="Chromosome"/>
</dbReference>
<sequence length="136" mass="15561">MFRKDTLTVNFPGFSTLEKDTVITVIVKRFNDVIETKSVSKNGMKLDVNFYLKNDGKLLLVTTKEISPKDNSIYLSWTLNFQNDRITKVKSTSTLPEGITSFDSNVSKLLGYNLLWTEEFIKKYSMTLFAKIKALS</sequence>
<proteinExistence type="predicted"/>
<organism evidence="1 2">
    <name type="scientific">Flavobacterium magnum</name>
    <dbReference type="NCBI Taxonomy" id="2162713"/>
    <lineage>
        <taxon>Bacteria</taxon>
        <taxon>Pseudomonadati</taxon>
        <taxon>Bacteroidota</taxon>
        <taxon>Flavobacteriia</taxon>
        <taxon>Flavobacteriales</taxon>
        <taxon>Flavobacteriaceae</taxon>
        <taxon>Flavobacterium</taxon>
    </lineage>
</organism>
<keyword evidence="2" id="KW-1185">Reference proteome</keyword>
<dbReference type="EMBL" id="CP028811">
    <property type="protein sequence ID" value="AWA31112.1"/>
    <property type="molecule type" value="Genomic_DNA"/>
</dbReference>
<dbReference type="AlphaFoldDB" id="A0A2S0RK65"/>